<dbReference type="EMBL" id="BGPR01002325">
    <property type="protein sequence ID" value="GBM71639.1"/>
    <property type="molecule type" value="Genomic_DNA"/>
</dbReference>
<gene>
    <name evidence="1" type="ORF">AVEN_269191_1</name>
</gene>
<name>A0A4Y2I369_ARAVE</name>
<reference evidence="1 2" key="1">
    <citation type="journal article" date="2019" name="Sci. Rep.">
        <title>Orb-weaving spider Araneus ventricosus genome elucidates the spidroin gene catalogue.</title>
        <authorList>
            <person name="Kono N."/>
            <person name="Nakamura H."/>
            <person name="Ohtoshi R."/>
            <person name="Moran D.A.P."/>
            <person name="Shinohara A."/>
            <person name="Yoshida Y."/>
            <person name="Fujiwara M."/>
            <person name="Mori M."/>
            <person name="Tomita M."/>
            <person name="Arakawa K."/>
        </authorList>
    </citation>
    <scope>NUCLEOTIDE SEQUENCE [LARGE SCALE GENOMIC DNA]</scope>
</reference>
<organism evidence="1 2">
    <name type="scientific">Araneus ventricosus</name>
    <name type="common">Orbweaver spider</name>
    <name type="synonym">Epeira ventricosa</name>
    <dbReference type="NCBI Taxonomy" id="182803"/>
    <lineage>
        <taxon>Eukaryota</taxon>
        <taxon>Metazoa</taxon>
        <taxon>Ecdysozoa</taxon>
        <taxon>Arthropoda</taxon>
        <taxon>Chelicerata</taxon>
        <taxon>Arachnida</taxon>
        <taxon>Araneae</taxon>
        <taxon>Araneomorphae</taxon>
        <taxon>Entelegynae</taxon>
        <taxon>Araneoidea</taxon>
        <taxon>Araneidae</taxon>
        <taxon>Araneus</taxon>
    </lineage>
</organism>
<keyword evidence="2" id="KW-1185">Reference proteome</keyword>
<comment type="caution">
    <text evidence="1">The sequence shown here is derived from an EMBL/GenBank/DDBJ whole genome shotgun (WGS) entry which is preliminary data.</text>
</comment>
<dbReference type="Proteomes" id="UP000499080">
    <property type="component" value="Unassembled WGS sequence"/>
</dbReference>
<protein>
    <submittedName>
        <fullName evidence="1">Uncharacterized protein</fullName>
    </submittedName>
</protein>
<evidence type="ECO:0000313" key="1">
    <source>
        <dbReference type="EMBL" id="GBM71639.1"/>
    </source>
</evidence>
<accession>A0A4Y2I369</accession>
<dbReference type="AlphaFoldDB" id="A0A4Y2I369"/>
<evidence type="ECO:0000313" key="2">
    <source>
        <dbReference type="Proteomes" id="UP000499080"/>
    </source>
</evidence>
<sequence>MAVFLGRLKQAKYRLEAAGKKIDNDQMLMNIPPEYANIAQQLYLLDDDGFSPENVKKNLISEYNRLEYENLNEAGPSYNETDSNLMLSRKKKVPKNF</sequence>
<proteinExistence type="predicted"/>